<dbReference type="RefSeq" id="WP_007616655.1">
    <property type="nucleotide sequence ID" value="NZ_BANX01000002.1"/>
</dbReference>
<organism evidence="2 3">
    <name type="scientific">Gordonia soli NBRC 108243</name>
    <dbReference type="NCBI Taxonomy" id="1223545"/>
    <lineage>
        <taxon>Bacteria</taxon>
        <taxon>Bacillati</taxon>
        <taxon>Actinomycetota</taxon>
        <taxon>Actinomycetes</taxon>
        <taxon>Mycobacteriales</taxon>
        <taxon>Gordoniaceae</taxon>
        <taxon>Gordonia</taxon>
    </lineage>
</organism>
<dbReference type="Proteomes" id="UP000011666">
    <property type="component" value="Unassembled WGS sequence"/>
</dbReference>
<accession>M0QDQ2</accession>
<comment type="caution">
    <text evidence="2">The sequence shown here is derived from an EMBL/GenBank/DDBJ whole genome shotgun (WGS) entry which is preliminary data.</text>
</comment>
<evidence type="ECO:0000313" key="2">
    <source>
        <dbReference type="EMBL" id="GAC66441.1"/>
    </source>
</evidence>
<keyword evidence="1" id="KW-1133">Transmembrane helix</keyword>
<evidence type="ECO:0000256" key="1">
    <source>
        <dbReference type="SAM" id="Phobius"/>
    </source>
</evidence>
<sequence>MRLVDKILLAVLTVDGLVIGILSVAFVYQRFGGVAWPVAAVVAGVLNASLLWLAAGFTDSGLRYAPLVAWLLALTIGAMPGPGGDLALVPQGTTFLPTVLLLVIGVGVPVALSWSGRLPSPRRDRPA</sequence>
<evidence type="ECO:0000313" key="3">
    <source>
        <dbReference type="Proteomes" id="UP000011666"/>
    </source>
</evidence>
<reference evidence="2 3" key="1">
    <citation type="submission" date="2013-01" db="EMBL/GenBank/DDBJ databases">
        <title>Whole genome shotgun sequence of Gordonia soli NBRC 108243.</title>
        <authorList>
            <person name="Isaki-Nakamura S."/>
            <person name="Hosoyama A."/>
            <person name="Tsuchikane K."/>
            <person name="Ando Y."/>
            <person name="Baba S."/>
            <person name="Ohji S."/>
            <person name="Hamada M."/>
            <person name="Tamura T."/>
            <person name="Yamazoe A."/>
            <person name="Yamazaki S."/>
            <person name="Fujita N."/>
        </authorList>
    </citation>
    <scope>NUCLEOTIDE SEQUENCE [LARGE SCALE GENOMIC DNA]</scope>
    <source>
        <strain evidence="2 3">NBRC 108243</strain>
    </source>
</reference>
<feature type="transmembrane region" description="Helical" evidence="1">
    <location>
        <begin position="64"/>
        <end position="83"/>
    </location>
</feature>
<dbReference type="STRING" id="1223545.GS4_02_01520"/>
<dbReference type="EMBL" id="BANX01000002">
    <property type="protein sequence ID" value="GAC66441.1"/>
    <property type="molecule type" value="Genomic_DNA"/>
</dbReference>
<name>M0QDQ2_9ACTN</name>
<keyword evidence="1" id="KW-0472">Membrane</keyword>
<feature type="transmembrane region" description="Helical" evidence="1">
    <location>
        <begin position="95"/>
        <end position="115"/>
    </location>
</feature>
<feature type="transmembrane region" description="Helical" evidence="1">
    <location>
        <begin position="34"/>
        <end position="57"/>
    </location>
</feature>
<gene>
    <name evidence="2" type="ORF">GS4_02_01520</name>
</gene>
<proteinExistence type="predicted"/>
<dbReference type="AlphaFoldDB" id="M0QDQ2"/>
<keyword evidence="1" id="KW-0812">Transmembrane</keyword>
<protein>
    <recommendedName>
        <fullName evidence="4">Facilitated glucose transporter</fullName>
    </recommendedName>
</protein>
<keyword evidence="3" id="KW-1185">Reference proteome</keyword>
<evidence type="ECO:0008006" key="4">
    <source>
        <dbReference type="Google" id="ProtNLM"/>
    </source>
</evidence>
<dbReference type="OrthoDB" id="4377971at2"/>
<feature type="transmembrane region" description="Helical" evidence="1">
    <location>
        <begin position="7"/>
        <end position="28"/>
    </location>
</feature>
<dbReference type="eggNOG" id="ENOG50344NN">
    <property type="taxonomic scope" value="Bacteria"/>
</dbReference>